<dbReference type="InterPro" id="IPR009050">
    <property type="entry name" value="Globin-like_sf"/>
</dbReference>
<accession>D5RJK6</accession>
<dbReference type="SUPFAM" id="SSF46458">
    <property type="entry name" value="Globin-like"/>
    <property type="match status" value="1"/>
</dbReference>
<evidence type="ECO:0000313" key="4">
    <source>
        <dbReference type="EMBL" id="EFH12524.1"/>
    </source>
</evidence>
<dbReference type="GO" id="GO:0007165">
    <property type="term" value="P:signal transduction"/>
    <property type="evidence" value="ECO:0007669"/>
    <property type="project" value="UniProtKB-KW"/>
</dbReference>
<dbReference type="SUPFAM" id="SSF58104">
    <property type="entry name" value="Methyl-accepting chemotaxis protein (MCP) signaling domain"/>
    <property type="match status" value="1"/>
</dbReference>
<dbReference type="AlphaFoldDB" id="D5RJK6"/>
<dbReference type="Gene3D" id="1.10.287.950">
    <property type="entry name" value="Methyl-accepting chemotaxis protein"/>
    <property type="match status" value="1"/>
</dbReference>
<gene>
    <name evidence="4" type="ORF">HMPREF0731_1266</name>
</gene>
<evidence type="ECO:0000256" key="2">
    <source>
        <dbReference type="PROSITE-ProRule" id="PRU00284"/>
    </source>
</evidence>
<dbReference type="InterPro" id="IPR044398">
    <property type="entry name" value="Globin-sensor_dom"/>
</dbReference>
<dbReference type="Proteomes" id="UP000005324">
    <property type="component" value="Unassembled WGS sequence"/>
</dbReference>
<dbReference type="SMART" id="SM00283">
    <property type="entry name" value="MA"/>
    <property type="match status" value="1"/>
</dbReference>
<reference evidence="4 5" key="1">
    <citation type="submission" date="2010-04" db="EMBL/GenBank/DDBJ databases">
        <authorList>
            <person name="Qin X."/>
            <person name="Bachman B."/>
            <person name="Battles P."/>
            <person name="Bell A."/>
            <person name="Bess C."/>
            <person name="Bickham C."/>
            <person name="Chaboub L."/>
            <person name="Chen D."/>
            <person name="Coyle M."/>
            <person name="Deiros D.R."/>
            <person name="Dinh H."/>
            <person name="Forbes L."/>
            <person name="Fowler G."/>
            <person name="Francisco L."/>
            <person name="Fu Q."/>
            <person name="Gubbala S."/>
            <person name="Hale W."/>
            <person name="Han Y."/>
            <person name="Hemphill L."/>
            <person name="Highlander S.K."/>
            <person name="Hirani K."/>
            <person name="Hogues M."/>
            <person name="Jackson L."/>
            <person name="Jakkamsetti A."/>
            <person name="Javaid M."/>
            <person name="Jiang H."/>
            <person name="Korchina V."/>
            <person name="Kovar C."/>
            <person name="Lara F."/>
            <person name="Lee S."/>
            <person name="Mata R."/>
            <person name="Mathew T."/>
            <person name="Moen C."/>
            <person name="Morales K."/>
            <person name="Munidasa M."/>
            <person name="Nazareth L."/>
            <person name="Ngo R."/>
            <person name="Nguyen L."/>
            <person name="Okwuonu G."/>
            <person name="Ongeri F."/>
            <person name="Patil S."/>
            <person name="Petrosino J."/>
            <person name="Pham C."/>
            <person name="Pham P."/>
            <person name="Pu L.-L."/>
            <person name="Puazo M."/>
            <person name="Raj R."/>
            <person name="Reid J."/>
            <person name="Rouhana J."/>
            <person name="Saada N."/>
            <person name="Shang Y."/>
            <person name="Simmons D."/>
            <person name="Thornton R."/>
            <person name="Warren J."/>
            <person name="Weissenberger G."/>
            <person name="Zhang J."/>
            <person name="Zhang L."/>
            <person name="Zhou C."/>
            <person name="Zhu D."/>
            <person name="Muzny D."/>
            <person name="Worley K."/>
            <person name="Gibbs R."/>
        </authorList>
    </citation>
    <scope>NUCLEOTIDE SEQUENCE [LARGE SCALE GENOMIC DNA]</scope>
    <source>
        <strain evidence="4 5">ATCC 49957</strain>
    </source>
</reference>
<organism evidence="4 5">
    <name type="scientific">Pseudoroseomonas cervicalis ATCC 49957</name>
    <dbReference type="NCBI Taxonomy" id="525371"/>
    <lineage>
        <taxon>Bacteria</taxon>
        <taxon>Pseudomonadati</taxon>
        <taxon>Pseudomonadota</taxon>
        <taxon>Alphaproteobacteria</taxon>
        <taxon>Acetobacterales</taxon>
        <taxon>Roseomonadaceae</taxon>
        <taxon>Roseomonas</taxon>
    </lineage>
</organism>
<dbReference type="OrthoDB" id="266313at2"/>
<dbReference type="PANTHER" id="PTHR32089:SF112">
    <property type="entry name" value="LYSOZYME-LIKE PROTEIN-RELATED"/>
    <property type="match status" value="1"/>
</dbReference>
<dbReference type="InterPro" id="IPR012292">
    <property type="entry name" value="Globin/Proto"/>
</dbReference>
<proteinExistence type="predicted"/>
<dbReference type="PANTHER" id="PTHR32089">
    <property type="entry name" value="METHYL-ACCEPTING CHEMOTAXIS PROTEIN MCPB"/>
    <property type="match status" value="1"/>
</dbReference>
<evidence type="ECO:0000259" key="3">
    <source>
        <dbReference type="PROSITE" id="PS50111"/>
    </source>
</evidence>
<dbReference type="CDD" id="cd01068">
    <property type="entry name" value="globin_sensor"/>
    <property type="match status" value="1"/>
</dbReference>
<dbReference type="Gene3D" id="1.10.490.10">
    <property type="entry name" value="Globins"/>
    <property type="match status" value="1"/>
</dbReference>
<dbReference type="PROSITE" id="PS50111">
    <property type="entry name" value="CHEMOTAXIS_TRANSDUC_2"/>
    <property type="match status" value="1"/>
</dbReference>
<keyword evidence="1 2" id="KW-0807">Transducer</keyword>
<dbReference type="GO" id="GO:0019825">
    <property type="term" value="F:oxygen binding"/>
    <property type="evidence" value="ECO:0007669"/>
    <property type="project" value="InterPro"/>
</dbReference>
<evidence type="ECO:0000256" key="1">
    <source>
        <dbReference type="ARBA" id="ARBA00023224"/>
    </source>
</evidence>
<dbReference type="GO" id="GO:0020037">
    <property type="term" value="F:heme binding"/>
    <property type="evidence" value="ECO:0007669"/>
    <property type="project" value="InterPro"/>
</dbReference>
<dbReference type="InterPro" id="IPR039379">
    <property type="entry name" value="Protoglobin_sensor_dom"/>
</dbReference>
<evidence type="ECO:0000313" key="5">
    <source>
        <dbReference type="Proteomes" id="UP000005324"/>
    </source>
</evidence>
<dbReference type="InterPro" id="IPR004089">
    <property type="entry name" value="MCPsignal_dom"/>
</dbReference>
<dbReference type="EMBL" id="ADVL01000209">
    <property type="protein sequence ID" value="EFH12524.1"/>
    <property type="molecule type" value="Genomic_DNA"/>
</dbReference>
<dbReference type="Pfam" id="PF11563">
    <property type="entry name" value="Protoglobin"/>
    <property type="match status" value="1"/>
</dbReference>
<name>D5RJK6_9PROT</name>
<comment type="caution">
    <text evidence="4">The sequence shown here is derived from an EMBL/GenBank/DDBJ whole genome shotgun (WGS) entry which is preliminary data.</text>
</comment>
<dbReference type="GO" id="GO:0016020">
    <property type="term" value="C:membrane"/>
    <property type="evidence" value="ECO:0007669"/>
    <property type="project" value="InterPro"/>
</dbReference>
<dbReference type="RefSeq" id="WP_007005115.1">
    <property type="nucleotide sequence ID" value="NZ_GG770781.1"/>
</dbReference>
<feature type="domain" description="Methyl-accepting transducer" evidence="3">
    <location>
        <begin position="183"/>
        <end position="419"/>
    </location>
</feature>
<dbReference type="HOGENOM" id="CLU_000445_21_4_5"/>
<protein>
    <submittedName>
        <fullName evidence="4">Methyl-accepting chemotaxis protein signaling domain protein</fullName>
    </submittedName>
</protein>
<sequence>MSQILTPEQKRRFAVFRMTEEDVAALQGLSEFAQQRLPALLVALHAELSAWPEIREALSKPEVHKVRVAHWVRVASGQFGDGFMESARALASAFYKHGVPGYAVTICHATVINAIYAELDTMPAKGGWFARKDQGLALRRALNRAAWVDLEVLLETYAEAEKASQRAAMNDVANDFQGRVQGAIGAIGQAVRQMDEAVRTMSGSAEQSLRNVEAVSGASRAASGEVATVAAAADELSASVNEITRQVSQSATIAAQAVAEARRTDGIVQALAEGAGRIGEVVRLISDIAGQTNLLALNATIEAARAGDAGKGFAVVASEVKNLATQTAKATEDISQQIGQIQAATGHAVNAIQGIAATIDGINQVVSSISAAVEEQGSATAEIARSARMAAEGNQRVSNLMQEVGQRAEETRQIAGTLSRSSAELNQQSGTVNQAVGQFLDNLRRA</sequence>
<dbReference type="Pfam" id="PF00015">
    <property type="entry name" value="MCPsignal"/>
    <property type="match status" value="1"/>
</dbReference>
<keyword evidence="5" id="KW-1185">Reference proteome</keyword>